<protein>
    <submittedName>
        <fullName evidence="2">Thiamine-binding protein</fullName>
    </submittedName>
</protein>
<evidence type="ECO:0000313" key="3">
    <source>
        <dbReference type="Proteomes" id="UP000199534"/>
    </source>
</evidence>
<accession>A0A1I6G7W2</accession>
<dbReference type="Gene3D" id="3.30.70.930">
    <property type="match status" value="1"/>
</dbReference>
<dbReference type="InterPro" id="IPR002767">
    <property type="entry name" value="Thiamine_BP"/>
</dbReference>
<sequence length="86" mass="10037">MNISVELTYSPLRDTYENEIIRFIKALRASGLKVLENPMSTQIYGPYDRVMDVLNREMKASLEAVDQGVFFLKMVKTDRSDYEPHF</sequence>
<dbReference type="SUPFAM" id="SSF89957">
    <property type="entry name" value="MTH1187/YkoF-like"/>
    <property type="match status" value="1"/>
</dbReference>
<dbReference type="STRING" id="400055.SAMN04490243_1371"/>
<reference evidence="2 3" key="1">
    <citation type="submission" date="2016-10" db="EMBL/GenBank/DDBJ databases">
        <authorList>
            <person name="de Groot N.N."/>
        </authorList>
    </citation>
    <scope>NUCLEOTIDE SEQUENCE [LARGE SCALE GENOMIC DNA]</scope>
    <source>
        <strain evidence="2 3">DSM 21019</strain>
    </source>
</reference>
<dbReference type="RefSeq" id="WP_092981716.1">
    <property type="nucleotide sequence ID" value="NZ_FOYQ01000001.1"/>
</dbReference>
<evidence type="ECO:0000313" key="2">
    <source>
        <dbReference type="EMBL" id="SFR38282.1"/>
    </source>
</evidence>
<dbReference type="Proteomes" id="UP000199534">
    <property type="component" value="Unassembled WGS sequence"/>
</dbReference>
<feature type="domain" description="Thiamine-binding protein" evidence="1">
    <location>
        <begin position="6"/>
        <end position="74"/>
    </location>
</feature>
<keyword evidence="3" id="KW-1185">Reference proteome</keyword>
<dbReference type="Pfam" id="PF01910">
    <property type="entry name" value="Thiamine_BP"/>
    <property type="match status" value="1"/>
</dbReference>
<name>A0A1I6G7W2_9FLAO</name>
<dbReference type="EMBL" id="FOYQ01000001">
    <property type="protein sequence ID" value="SFR38282.1"/>
    <property type="molecule type" value="Genomic_DNA"/>
</dbReference>
<dbReference type="AlphaFoldDB" id="A0A1I6G7W2"/>
<organism evidence="2 3">
    <name type="scientific">Robiginitalea myxolifaciens</name>
    <dbReference type="NCBI Taxonomy" id="400055"/>
    <lineage>
        <taxon>Bacteria</taxon>
        <taxon>Pseudomonadati</taxon>
        <taxon>Bacteroidota</taxon>
        <taxon>Flavobacteriia</taxon>
        <taxon>Flavobacteriales</taxon>
        <taxon>Flavobacteriaceae</taxon>
        <taxon>Robiginitalea</taxon>
    </lineage>
</organism>
<dbReference type="OrthoDB" id="164222at2"/>
<gene>
    <name evidence="2" type="ORF">SAMN04490243_1371</name>
</gene>
<evidence type="ECO:0000259" key="1">
    <source>
        <dbReference type="Pfam" id="PF01910"/>
    </source>
</evidence>
<dbReference type="InterPro" id="IPR029756">
    <property type="entry name" value="MTH1187/YkoF-like"/>
</dbReference>
<proteinExistence type="predicted"/>